<reference evidence="1" key="1">
    <citation type="journal article" date="2021" name="Proc. Natl. Acad. Sci. U.S.A.">
        <title>A Catalog of Tens of Thousands of Viruses from Human Metagenomes Reveals Hidden Associations with Chronic Diseases.</title>
        <authorList>
            <person name="Tisza M.J."/>
            <person name="Buck C.B."/>
        </authorList>
    </citation>
    <scope>NUCLEOTIDE SEQUENCE</scope>
    <source>
        <strain evidence="1">CtWuM9</strain>
    </source>
</reference>
<evidence type="ECO:0000313" key="1">
    <source>
        <dbReference type="EMBL" id="DAD80794.1"/>
    </source>
</evidence>
<sequence>MHHGTKGMKWGVRRMLQKMGKRYDSDVRWHASTGDKKYDKAMSKSIAKDKAQLMGMTNKYEIKAKRSFDSSKYDRLRYGWDNNKVNAKRASKISDKMNKAFEENKGTLTKLAANKSRAYSVAGKTFLAGAGAIGAAMAISKFGNSKNQKLMTVGRNLAIGGLITAAGSGYAALAGMHYGDKQFETEGNIYARVKKSTRV</sequence>
<name>A0A8S5MF06_9CAUD</name>
<accession>A0A8S5MF06</accession>
<protein>
    <submittedName>
        <fullName evidence="1">Uncharacterized protein</fullName>
    </submittedName>
</protein>
<proteinExistence type="predicted"/>
<organism evidence="1">
    <name type="scientific">Siphoviridae sp. ctWuM9</name>
    <dbReference type="NCBI Taxonomy" id="2826364"/>
    <lineage>
        <taxon>Viruses</taxon>
        <taxon>Duplodnaviria</taxon>
        <taxon>Heunggongvirae</taxon>
        <taxon>Uroviricota</taxon>
        <taxon>Caudoviricetes</taxon>
    </lineage>
</organism>
<dbReference type="EMBL" id="BK014888">
    <property type="protein sequence ID" value="DAD80794.1"/>
    <property type="molecule type" value="Genomic_DNA"/>
</dbReference>